<comment type="caution">
    <text evidence="1">The sequence shown here is derived from an EMBL/GenBank/DDBJ whole genome shotgun (WGS) entry which is preliminary data.</text>
</comment>
<proteinExistence type="predicted"/>
<dbReference type="PANTHER" id="PTHR11669">
    <property type="entry name" value="REPLICATION FACTOR C / DNA POLYMERASE III GAMMA-TAU SUBUNIT"/>
    <property type="match status" value="1"/>
</dbReference>
<reference evidence="1 2" key="1">
    <citation type="submission" date="2018-05" db="EMBL/GenBank/DDBJ databases">
        <title>Rhodohalobacter halophilus gen. nov., sp. nov., a moderately halophilic member of the family Balneolaceae.</title>
        <authorList>
            <person name="Liu Z.-W."/>
        </authorList>
    </citation>
    <scope>NUCLEOTIDE SEQUENCE [LARGE SCALE GENOMIC DNA]</scope>
    <source>
        <strain evidence="1 2">8A47</strain>
    </source>
</reference>
<dbReference type="EMBL" id="QGGB01000004">
    <property type="protein sequence ID" value="PWN07261.1"/>
    <property type="molecule type" value="Genomic_DNA"/>
</dbReference>
<evidence type="ECO:0000313" key="1">
    <source>
        <dbReference type="EMBL" id="PWN07261.1"/>
    </source>
</evidence>
<dbReference type="OrthoDB" id="9811073at2"/>
<name>A0A316TUC5_9BACT</name>
<evidence type="ECO:0008006" key="3">
    <source>
        <dbReference type="Google" id="ProtNLM"/>
    </source>
</evidence>
<dbReference type="Proteomes" id="UP000245533">
    <property type="component" value="Unassembled WGS sequence"/>
</dbReference>
<dbReference type="AlphaFoldDB" id="A0A316TUC5"/>
<dbReference type="Gene3D" id="3.40.50.300">
    <property type="entry name" value="P-loop containing nucleotide triphosphate hydrolases"/>
    <property type="match status" value="1"/>
</dbReference>
<dbReference type="InterPro" id="IPR050238">
    <property type="entry name" value="DNA_Rep/Repair_Clamp_Loader"/>
</dbReference>
<dbReference type="Pfam" id="PF13177">
    <property type="entry name" value="DNA_pol3_delta2"/>
    <property type="match status" value="1"/>
</dbReference>
<dbReference type="GO" id="GO:0006261">
    <property type="term" value="P:DNA-templated DNA replication"/>
    <property type="evidence" value="ECO:0007669"/>
    <property type="project" value="TreeGrafter"/>
</dbReference>
<evidence type="ECO:0000313" key="2">
    <source>
        <dbReference type="Proteomes" id="UP000245533"/>
    </source>
</evidence>
<accession>A0A316TUC5</accession>
<organism evidence="1 2">
    <name type="scientific">Rhodohalobacter mucosus</name>
    <dbReference type="NCBI Taxonomy" id="2079485"/>
    <lineage>
        <taxon>Bacteria</taxon>
        <taxon>Pseudomonadati</taxon>
        <taxon>Balneolota</taxon>
        <taxon>Balneolia</taxon>
        <taxon>Balneolales</taxon>
        <taxon>Balneolaceae</taxon>
        <taxon>Rhodohalobacter</taxon>
    </lineage>
</organism>
<sequence>MIDSNKNIEFGDRRLVGQLNARSQVEKMFRSGRLSHAYLLSGPEGSGKTAFALAMAEIVNGIDHLTDLKGTAISKKSSWYTHPDIHLFIPLPATLGGSELQARLDLLSKDPYEIVDFSVRPALTDSGTSKNRRAFYSIDYYHSEIRPKTVYKPNEGRRTVVILTGIDTMRKESANAFLKLLEEPSDNVLFILTASKTDQLLPTILSRCQHIRLNPLTEDEIREGLQRFDGKNPEEAEFLARLSDGNYALTRHFDVETLRQTRSEVIDYLRYSYTQDVPKLLSMIKEWSRSLNRENQIALCNTLEHFLRDILIYRETADSSLISNIDRLDVIEKFCKSMQDALLIDMIEHLNTLKALLYQNVQLKYIFTALSLRYSYLMRGRQPVISKDENWKHMPAIGEM</sequence>
<dbReference type="SUPFAM" id="SSF52540">
    <property type="entry name" value="P-loop containing nucleoside triphosphate hydrolases"/>
    <property type="match status" value="1"/>
</dbReference>
<gene>
    <name evidence="1" type="ORF">DDZ15_05525</name>
</gene>
<dbReference type="PANTHER" id="PTHR11669:SF8">
    <property type="entry name" value="DNA POLYMERASE III SUBUNIT DELTA"/>
    <property type="match status" value="1"/>
</dbReference>
<dbReference type="InterPro" id="IPR027417">
    <property type="entry name" value="P-loop_NTPase"/>
</dbReference>
<keyword evidence="2" id="KW-1185">Reference proteome</keyword>
<dbReference type="RefSeq" id="WP_109645953.1">
    <property type="nucleotide sequence ID" value="NZ_QGGB01000004.1"/>
</dbReference>
<protein>
    <recommendedName>
        <fullName evidence="3">DNA polymerase-3 subunit delta</fullName>
    </recommendedName>
</protein>